<evidence type="ECO:0000259" key="1">
    <source>
        <dbReference type="Pfam" id="PF01137"/>
    </source>
</evidence>
<dbReference type="VEuPathDB" id="MicrosporidiaDB:G9O61_00g017920"/>
<organism evidence="3 4">
    <name type="scientific">Vairimorpha ceranae</name>
    <dbReference type="NCBI Taxonomy" id="40302"/>
    <lineage>
        <taxon>Eukaryota</taxon>
        <taxon>Fungi</taxon>
        <taxon>Fungi incertae sedis</taxon>
        <taxon>Microsporidia</taxon>
        <taxon>Nosematidae</taxon>
        <taxon>Vairimorpha</taxon>
    </lineage>
</organism>
<gene>
    <name evidence="3" type="ORF">AAJ76_600079736</name>
</gene>
<dbReference type="InterPro" id="IPR036553">
    <property type="entry name" value="RPTC_insert"/>
</dbReference>
<dbReference type="GO" id="GO:0005730">
    <property type="term" value="C:nucleolus"/>
    <property type="evidence" value="ECO:0007669"/>
    <property type="project" value="TreeGrafter"/>
</dbReference>
<keyword evidence="4" id="KW-1185">Reference proteome</keyword>
<dbReference type="AlphaFoldDB" id="A0A0F9WTM0"/>
<sequence>METSNFHDISIFNTKLSLALITKKPVEVILTDIDKNISYCKLLCKLTKGSKYTVKSNKLFFVPGILVGGTYDYKCTDEIFNYIISLLFILPFSDKKTCINFTGITDKDNSIDIIRIAYFKMLKIFSIPDLDLVVKKRGFYGQADAQGEVIFTCGTVKELKAIDLNKLEPLEKTRALLISARLNSTYVHDMSTKANELLNSYNFKVFTNIYNRTNSGPAPGFQCTLFSESKNGIFYATKDGGTYKPEEVVEEAVRILFKSICRGGIYDYKLNNLLFILLALSSTSVSCIQVSKLDELNKKTLNLLKDVFNFNYQLKKENGGITFYSYGTGYINYNIKLLF</sequence>
<dbReference type="GeneID" id="36321074"/>
<dbReference type="InterPro" id="IPR037136">
    <property type="entry name" value="RNA3'_phos_cyclase_dom_sf"/>
</dbReference>
<evidence type="ECO:0000259" key="2">
    <source>
        <dbReference type="Pfam" id="PF05189"/>
    </source>
</evidence>
<dbReference type="VEuPathDB" id="MicrosporidiaDB:NCER_100334"/>
<comment type="caution">
    <text evidence="3">The sequence shown here is derived from an EMBL/GenBank/DDBJ whole genome shotgun (WGS) entry which is preliminary data.</text>
</comment>
<reference evidence="3 4" key="1">
    <citation type="journal article" date="2015" name="Environ. Microbiol.">
        <title>Genome analyses suggest the presence of polyploidy and recent human-driven expansions in eight global populations of the honeybee pathogen Nosema ceranae.</title>
        <authorList>
            <person name="Pelin A."/>
            <person name="Selman M."/>
            <person name="Aris-Brosou S."/>
            <person name="Farinelli L."/>
            <person name="Corradi N."/>
        </authorList>
    </citation>
    <scope>NUCLEOTIDE SEQUENCE [LARGE SCALE GENOMIC DNA]</scope>
    <source>
        <strain evidence="3 4">PA08 1199</strain>
    </source>
</reference>
<evidence type="ECO:0000313" key="3">
    <source>
        <dbReference type="EMBL" id="KKO76163.1"/>
    </source>
</evidence>
<dbReference type="InterPro" id="IPR023797">
    <property type="entry name" value="RNA3'_phos_cyclase_dom"/>
</dbReference>
<dbReference type="PANTHER" id="PTHR11096:SF1">
    <property type="entry name" value="RNA 3'-TERMINAL PHOSPHATE CYCLASE-LIKE PROTEIN"/>
    <property type="match status" value="1"/>
</dbReference>
<dbReference type="VEuPathDB" id="MicrosporidiaDB:AAJ76_600079736"/>
<dbReference type="SUPFAM" id="SSF55205">
    <property type="entry name" value="EPT/RTPC-like"/>
    <property type="match status" value="1"/>
</dbReference>
<dbReference type="EMBL" id="JPQZ01000006">
    <property type="protein sequence ID" value="KKO76163.1"/>
    <property type="molecule type" value="Genomic_DNA"/>
</dbReference>
<dbReference type="OrthoDB" id="2194813at2759"/>
<feature type="domain" description="RNA 3'-terminal phosphate cyclase insert" evidence="2">
    <location>
        <begin position="170"/>
        <end position="260"/>
    </location>
</feature>
<dbReference type="RefSeq" id="XP_024331905.1">
    <property type="nucleotide sequence ID" value="XM_024476124.1"/>
</dbReference>
<proteinExistence type="predicted"/>
<dbReference type="GO" id="GO:0004521">
    <property type="term" value="F:RNA endonuclease activity"/>
    <property type="evidence" value="ECO:0007669"/>
    <property type="project" value="TreeGrafter"/>
</dbReference>
<dbReference type="PANTHER" id="PTHR11096">
    <property type="entry name" value="RNA 3' TERMINAL PHOSPHATE CYCLASE"/>
    <property type="match status" value="1"/>
</dbReference>
<dbReference type="Gene3D" id="3.65.10.20">
    <property type="entry name" value="RNA 3'-terminal phosphate cyclase domain"/>
    <property type="match status" value="1"/>
</dbReference>
<feature type="domain" description="RNA 3'-terminal phosphate cyclase" evidence="1">
    <location>
        <begin position="11"/>
        <end position="313"/>
    </location>
</feature>
<dbReference type="Pfam" id="PF05189">
    <property type="entry name" value="RTC_insert"/>
    <property type="match status" value="1"/>
</dbReference>
<dbReference type="InterPro" id="IPR013792">
    <property type="entry name" value="RNA3'P_cycl/enolpyr_Trfase_a/b"/>
</dbReference>
<dbReference type="InterPro" id="IPR000228">
    <property type="entry name" value="RNA3'_term_phos_cyc"/>
</dbReference>
<dbReference type="GO" id="GO:0000479">
    <property type="term" value="P:endonucleolytic cleavage of tricistronic rRNA transcript (SSU-rRNA, 5.8S rRNA, LSU-rRNA)"/>
    <property type="evidence" value="ECO:0007669"/>
    <property type="project" value="TreeGrafter"/>
</dbReference>
<protein>
    <submittedName>
        <fullName evidence="3">18s rrna biogenesis protein</fullName>
    </submittedName>
</protein>
<dbReference type="Gene3D" id="3.30.360.20">
    <property type="entry name" value="RNA 3'-terminal phosphate cyclase, insert domain"/>
    <property type="match status" value="1"/>
</dbReference>
<dbReference type="Proteomes" id="UP000034350">
    <property type="component" value="Unassembled WGS sequence"/>
</dbReference>
<dbReference type="Pfam" id="PF01137">
    <property type="entry name" value="RTC"/>
    <property type="match status" value="1"/>
</dbReference>
<evidence type="ECO:0000313" key="4">
    <source>
        <dbReference type="Proteomes" id="UP000034350"/>
    </source>
</evidence>
<accession>A0A0F9WTM0</accession>
<dbReference type="InterPro" id="IPR013791">
    <property type="entry name" value="RNA3'-term_phos_cycl_insert"/>
</dbReference>
<name>A0A0F9WTM0_9MICR</name>